<feature type="region of interest" description="Disordered" evidence="9">
    <location>
        <begin position="1"/>
        <end position="27"/>
    </location>
</feature>
<evidence type="ECO:0000313" key="11">
    <source>
        <dbReference type="Proteomes" id="UP000242450"/>
    </source>
</evidence>
<dbReference type="PANTHER" id="PTHR12442:SF11">
    <property type="entry name" value="DYNEIN AXONEMAL INTERMEDIATE CHAIN 1"/>
    <property type="match status" value="1"/>
</dbReference>
<feature type="non-terminal residue" evidence="10">
    <location>
        <position position="1"/>
    </location>
</feature>
<comment type="subcellular location">
    <subcellularLocation>
        <location evidence="1">Cell projection</location>
        <location evidence="1">Cilium</location>
    </subcellularLocation>
    <subcellularLocation>
        <location evidence="2">Cytoplasm</location>
        <location evidence="2">Cytoskeleton</location>
    </subcellularLocation>
</comment>
<keyword evidence="6" id="KW-0677">Repeat</keyword>
<organism evidence="10 11">
    <name type="scientific">Cervus elaphus hippelaphus</name>
    <name type="common">European red deer</name>
    <dbReference type="NCBI Taxonomy" id="46360"/>
    <lineage>
        <taxon>Eukaryota</taxon>
        <taxon>Metazoa</taxon>
        <taxon>Chordata</taxon>
        <taxon>Craniata</taxon>
        <taxon>Vertebrata</taxon>
        <taxon>Euteleostomi</taxon>
        <taxon>Mammalia</taxon>
        <taxon>Eutheria</taxon>
        <taxon>Laurasiatheria</taxon>
        <taxon>Artiodactyla</taxon>
        <taxon>Ruminantia</taxon>
        <taxon>Pecora</taxon>
        <taxon>Cervidae</taxon>
        <taxon>Cervinae</taxon>
        <taxon>Cervus</taxon>
    </lineage>
</organism>
<dbReference type="EMBL" id="MKHE01000016">
    <property type="protein sequence ID" value="OWK07144.1"/>
    <property type="molecule type" value="Genomic_DNA"/>
</dbReference>
<dbReference type="GO" id="GO:0005874">
    <property type="term" value="C:microtubule"/>
    <property type="evidence" value="ECO:0007669"/>
    <property type="project" value="UniProtKB-KW"/>
</dbReference>
<keyword evidence="3" id="KW-0963">Cytoplasm</keyword>
<evidence type="ECO:0000256" key="5">
    <source>
        <dbReference type="ARBA" id="ARBA00022701"/>
    </source>
</evidence>
<evidence type="ECO:0000256" key="7">
    <source>
        <dbReference type="ARBA" id="ARBA00023212"/>
    </source>
</evidence>
<gene>
    <name evidence="10" type="ORF">Celaphus_00017082</name>
</gene>
<name>A0A212CMP1_CEREH</name>
<feature type="compositionally biased region" description="Polar residues" evidence="9">
    <location>
        <begin position="162"/>
        <end position="171"/>
    </location>
</feature>
<feature type="compositionally biased region" description="Basic and acidic residues" evidence="9">
    <location>
        <begin position="172"/>
        <end position="184"/>
    </location>
</feature>
<keyword evidence="5" id="KW-0493">Microtubule</keyword>
<evidence type="ECO:0000256" key="1">
    <source>
        <dbReference type="ARBA" id="ARBA00004138"/>
    </source>
</evidence>
<dbReference type="GO" id="GO:0045504">
    <property type="term" value="F:dynein heavy chain binding"/>
    <property type="evidence" value="ECO:0007669"/>
    <property type="project" value="TreeGrafter"/>
</dbReference>
<feature type="region of interest" description="Disordered" evidence="9">
    <location>
        <begin position="99"/>
        <end position="128"/>
    </location>
</feature>
<keyword evidence="11" id="KW-1185">Reference proteome</keyword>
<evidence type="ECO:0000256" key="2">
    <source>
        <dbReference type="ARBA" id="ARBA00004245"/>
    </source>
</evidence>
<evidence type="ECO:0000313" key="10">
    <source>
        <dbReference type="EMBL" id="OWK07144.1"/>
    </source>
</evidence>
<proteinExistence type="predicted"/>
<dbReference type="Proteomes" id="UP000242450">
    <property type="component" value="Chromosome 16"/>
</dbReference>
<dbReference type="PANTHER" id="PTHR12442">
    <property type="entry name" value="DYNEIN INTERMEDIATE CHAIN"/>
    <property type="match status" value="1"/>
</dbReference>
<evidence type="ECO:0000256" key="8">
    <source>
        <dbReference type="ARBA" id="ARBA00023273"/>
    </source>
</evidence>
<keyword evidence="8" id="KW-0966">Cell projection</keyword>
<keyword evidence="7" id="KW-0206">Cytoskeleton</keyword>
<dbReference type="GO" id="GO:0045503">
    <property type="term" value="F:dynein light chain binding"/>
    <property type="evidence" value="ECO:0007669"/>
    <property type="project" value="TreeGrafter"/>
</dbReference>
<comment type="caution">
    <text evidence="10">The sequence shown here is derived from an EMBL/GenBank/DDBJ whole genome shotgun (WGS) entry which is preliminary data.</text>
</comment>
<evidence type="ECO:0000256" key="9">
    <source>
        <dbReference type="SAM" id="MobiDB-lite"/>
    </source>
</evidence>
<dbReference type="GO" id="GO:0003341">
    <property type="term" value="P:cilium movement"/>
    <property type="evidence" value="ECO:0007669"/>
    <property type="project" value="TreeGrafter"/>
</dbReference>
<dbReference type="GO" id="GO:0036157">
    <property type="term" value="C:outer dynein arm"/>
    <property type="evidence" value="ECO:0007669"/>
    <property type="project" value="TreeGrafter"/>
</dbReference>
<accession>A0A212CMP1</accession>
<dbReference type="InterPro" id="IPR050687">
    <property type="entry name" value="Dynein_IC"/>
</dbReference>
<dbReference type="AlphaFoldDB" id="A0A212CMP1"/>
<evidence type="ECO:0000256" key="3">
    <source>
        <dbReference type="ARBA" id="ARBA00022490"/>
    </source>
</evidence>
<evidence type="ECO:0000256" key="6">
    <source>
        <dbReference type="ARBA" id="ARBA00022737"/>
    </source>
</evidence>
<dbReference type="OrthoDB" id="10261376at2759"/>
<protein>
    <submittedName>
        <fullName evidence="10">DNAI1</fullName>
    </submittedName>
</protein>
<keyword evidence="4" id="KW-0853">WD repeat</keyword>
<sequence>DEDSGTEVGEGTDEWAQSKATVKPPDQLDLTDAELKEEFTRILTANNPHAPQNIVRYSFKEGTYKLIGFVDQLAVHFTQVGNLIPKDSDEGRRQHYRDELAAGSQESAKLASQKVAEEELMTPKQPKERKLTNKFNFNERASQTFNNPLRDRECQMEPPPRTNFSATANQLEKQEKTKEKEKTKTPVAKKMGKMAMRKMTSLESQSDDITKVTQAAKIVERMVNQNTYEDVAQGKI</sequence>
<reference evidence="10 11" key="1">
    <citation type="journal article" date="2018" name="Mol. Genet. Genomics">
        <title>The red deer Cervus elaphus genome CerEla1.0: sequencing, annotating, genes, and chromosomes.</title>
        <authorList>
            <person name="Bana N.A."/>
            <person name="Nyiri A."/>
            <person name="Nagy J."/>
            <person name="Frank K."/>
            <person name="Nagy T."/>
            <person name="Steger V."/>
            <person name="Schiller M."/>
            <person name="Lakatos P."/>
            <person name="Sugar L."/>
            <person name="Horn P."/>
            <person name="Barta E."/>
            <person name="Orosz L."/>
        </authorList>
    </citation>
    <scope>NUCLEOTIDE SEQUENCE [LARGE SCALE GENOMIC DNA]</scope>
    <source>
        <strain evidence="10">Hungarian</strain>
    </source>
</reference>
<feature type="region of interest" description="Disordered" evidence="9">
    <location>
        <begin position="150"/>
        <end position="193"/>
    </location>
</feature>
<dbReference type="GO" id="GO:0036158">
    <property type="term" value="P:outer dynein arm assembly"/>
    <property type="evidence" value="ECO:0007669"/>
    <property type="project" value="TreeGrafter"/>
</dbReference>
<evidence type="ECO:0000256" key="4">
    <source>
        <dbReference type="ARBA" id="ARBA00022574"/>
    </source>
</evidence>
<feature type="compositionally biased region" description="Acidic residues" evidence="9">
    <location>
        <begin position="1"/>
        <end position="13"/>
    </location>
</feature>